<evidence type="ECO:0000256" key="3">
    <source>
        <dbReference type="ARBA" id="ARBA00023163"/>
    </source>
</evidence>
<dbReference type="InterPro" id="IPR051011">
    <property type="entry name" value="Metal_resp_trans_reg"/>
</dbReference>
<organism evidence="5 6">
    <name type="scientific">Novosphingobium mangrovi</name>
    <name type="common">ex Hu et al. 2023</name>
    <dbReference type="NCBI Taxonomy" id="2930094"/>
    <lineage>
        <taxon>Bacteria</taxon>
        <taxon>Pseudomonadati</taxon>
        <taxon>Pseudomonadota</taxon>
        <taxon>Alphaproteobacteria</taxon>
        <taxon>Sphingomonadales</taxon>
        <taxon>Sphingomonadaceae</taxon>
        <taxon>Novosphingobium</taxon>
    </lineage>
</organism>
<dbReference type="EMBL" id="JALHAT010000024">
    <property type="protein sequence ID" value="MCJ1961728.1"/>
    <property type="molecule type" value="Genomic_DNA"/>
</dbReference>
<reference evidence="5" key="1">
    <citation type="submission" date="2022-03" db="EMBL/GenBank/DDBJ databases">
        <title>Identification of a novel bacterium isolated from mangrove sediments.</title>
        <authorList>
            <person name="Pan X."/>
        </authorList>
    </citation>
    <scope>NUCLEOTIDE SEQUENCE</scope>
    <source>
        <strain evidence="5">B2637</strain>
    </source>
</reference>
<sequence>MASASTPPSPPGGEGAPIELIKAIAHPLRYEILSCVARGERNVGEIEAATGIGQPTLSQQLSVLRNAGLVSARREAKLVFYAVEAEALEQVCSAFQAICPAEFQGRIVAKLTGGAVTSVQPVPANSPDAGDTAALRRRGGAAVFAKLD</sequence>
<dbReference type="InterPro" id="IPR036388">
    <property type="entry name" value="WH-like_DNA-bd_sf"/>
</dbReference>
<keyword evidence="6" id="KW-1185">Reference proteome</keyword>
<dbReference type="Pfam" id="PF01022">
    <property type="entry name" value="HTH_5"/>
    <property type="match status" value="1"/>
</dbReference>
<comment type="caution">
    <text evidence="5">The sequence shown here is derived from an EMBL/GenBank/DDBJ whole genome shotgun (WGS) entry which is preliminary data.</text>
</comment>
<accession>A0ABT0AEV1</accession>
<dbReference type="Proteomes" id="UP001162802">
    <property type="component" value="Unassembled WGS sequence"/>
</dbReference>
<evidence type="ECO:0000256" key="2">
    <source>
        <dbReference type="ARBA" id="ARBA00023125"/>
    </source>
</evidence>
<feature type="domain" description="HTH arsR-type" evidence="4">
    <location>
        <begin position="9"/>
        <end position="106"/>
    </location>
</feature>
<dbReference type="InterPro" id="IPR036390">
    <property type="entry name" value="WH_DNA-bd_sf"/>
</dbReference>
<name>A0ABT0AEV1_9SPHN</name>
<proteinExistence type="predicted"/>
<dbReference type="InterPro" id="IPR001845">
    <property type="entry name" value="HTH_ArsR_DNA-bd_dom"/>
</dbReference>
<keyword evidence="2" id="KW-0238">DNA-binding</keyword>
<dbReference type="PANTHER" id="PTHR43132:SF2">
    <property type="entry name" value="ARSENICAL RESISTANCE OPERON REPRESSOR ARSR-RELATED"/>
    <property type="match status" value="1"/>
</dbReference>
<keyword evidence="3" id="KW-0804">Transcription</keyword>
<dbReference type="Gene3D" id="1.10.10.10">
    <property type="entry name" value="Winged helix-like DNA-binding domain superfamily/Winged helix DNA-binding domain"/>
    <property type="match status" value="1"/>
</dbReference>
<dbReference type="NCBIfam" id="NF033788">
    <property type="entry name" value="HTH_metalloreg"/>
    <property type="match status" value="1"/>
</dbReference>
<dbReference type="PANTHER" id="PTHR43132">
    <property type="entry name" value="ARSENICAL RESISTANCE OPERON REPRESSOR ARSR-RELATED"/>
    <property type="match status" value="1"/>
</dbReference>
<evidence type="ECO:0000313" key="6">
    <source>
        <dbReference type="Proteomes" id="UP001162802"/>
    </source>
</evidence>
<evidence type="ECO:0000256" key="1">
    <source>
        <dbReference type="ARBA" id="ARBA00023015"/>
    </source>
</evidence>
<dbReference type="InterPro" id="IPR011991">
    <property type="entry name" value="ArsR-like_HTH"/>
</dbReference>
<gene>
    <name evidence="5" type="ORF">MTR65_13615</name>
</gene>
<evidence type="ECO:0000259" key="4">
    <source>
        <dbReference type="PROSITE" id="PS50987"/>
    </source>
</evidence>
<dbReference type="SUPFAM" id="SSF46785">
    <property type="entry name" value="Winged helix' DNA-binding domain"/>
    <property type="match status" value="1"/>
</dbReference>
<dbReference type="SMART" id="SM00418">
    <property type="entry name" value="HTH_ARSR"/>
    <property type="match status" value="1"/>
</dbReference>
<evidence type="ECO:0000313" key="5">
    <source>
        <dbReference type="EMBL" id="MCJ1961728.1"/>
    </source>
</evidence>
<dbReference type="PRINTS" id="PR00778">
    <property type="entry name" value="HTHARSR"/>
</dbReference>
<protein>
    <submittedName>
        <fullName evidence="5">Metalloregulator ArsR/SmtB family transcription factor</fullName>
    </submittedName>
</protein>
<dbReference type="PROSITE" id="PS50987">
    <property type="entry name" value="HTH_ARSR_2"/>
    <property type="match status" value="1"/>
</dbReference>
<dbReference type="CDD" id="cd00090">
    <property type="entry name" value="HTH_ARSR"/>
    <property type="match status" value="1"/>
</dbReference>
<keyword evidence="1" id="KW-0805">Transcription regulation</keyword>